<dbReference type="Pfam" id="PF06325">
    <property type="entry name" value="PrmA"/>
    <property type="match status" value="1"/>
</dbReference>
<proteinExistence type="predicted"/>
<dbReference type="GO" id="GO:0005840">
    <property type="term" value="C:ribosome"/>
    <property type="evidence" value="ECO:0007669"/>
    <property type="project" value="UniProtKB-KW"/>
</dbReference>
<sequence length="41" mass="4816">MSGVLDTQAEDVANYYRDQFEIEPIKELQEWCRISGKKHTS</sequence>
<organism evidence="1 2">
    <name type="scientific">Vibrio ishigakensis</name>
    <dbReference type="NCBI Taxonomy" id="1481914"/>
    <lineage>
        <taxon>Bacteria</taxon>
        <taxon>Pseudomonadati</taxon>
        <taxon>Pseudomonadota</taxon>
        <taxon>Gammaproteobacteria</taxon>
        <taxon>Vibrionales</taxon>
        <taxon>Vibrionaceae</taxon>
        <taxon>Vibrio</taxon>
    </lineage>
</organism>
<keyword evidence="1" id="KW-0687">Ribonucleoprotein</keyword>
<dbReference type="GO" id="GO:0032259">
    <property type="term" value="P:methylation"/>
    <property type="evidence" value="ECO:0007669"/>
    <property type="project" value="UniProtKB-KW"/>
</dbReference>
<keyword evidence="1" id="KW-0689">Ribosomal protein</keyword>
<dbReference type="AlphaFoldDB" id="A0A0B8P517"/>
<dbReference type="GO" id="GO:0008168">
    <property type="term" value="F:methyltransferase activity"/>
    <property type="evidence" value="ECO:0007669"/>
    <property type="project" value="UniProtKB-KW"/>
</dbReference>
<keyword evidence="1" id="KW-0808">Transferase</keyword>
<gene>
    <name evidence="1" type="ORF">JCM19231_4067</name>
</gene>
<dbReference type="Proteomes" id="UP000031671">
    <property type="component" value="Unassembled WGS sequence"/>
</dbReference>
<reference evidence="1 2" key="1">
    <citation type="submission" date="2015-01" db="EMBL/GenBank/DDBJ databases">
        <title>Vibrio sp. C1 JCM 19231 whole genome shotgun sequence.</title>
        <authorList>
            <person name="Sawabe T."/>
            <person name="Meirelles P."/>
            <person name="Feng G."/>
            <person name="Sayaka M."/>
            <person name="Hattori M."/>
            <person name="Ohkuma M."/>
        </authorList>
    </citation>
    <scope>NUCLEOTIDE SEQUENCE [LARGE SCALE GENOMIC DNA]</scope>
    <source>
        <strain evidence="2">JCM 19231</strain>
    </source>
</reference>
<keyword evidence="1" id="KW-0489">Methyltransferase</keyword>
<evidence type="ECO:0000313" key="2">
    <source>
        <dbReference type="Proteomes" id="UP000031671"/>
    </source>
</evidence>
<dbReference type="EMBL" id="BBRZ01000193">
    <property type="protein sequence ID" value="GAM59687.1"/>
    <property type="molecule type" value="Genomic_DNA"/>
</dbReference>
<name>A0A0B8P517_9VIBR</name>
<reference evidence="1 2" key="2">
    <citation type="submission" date="2015-01" db="EMBL/GenBank/DDBJ databases">
        <authorList>
            <consortium name="NBRP consortium"/>
            <person name="Sawabe T."/>
            <person name="Meirelles P."/>
            <person name="Feng G."/>
            <person name="Sayaka M."/>
            <person name="Hattori M."/>
            <person name="Ohkuma M."/>
        </authorList>
    </citation>
    <scope>NUCLEOTIDE SEQUENCE [LARGE SCALE GENOMIC DNA]</scope>
    <source>
        <strain evidence="2">JCM 19231</strain>
    </source>
</reference>
<protein>
    <submittedName>
        <fullName evidence="1">Ribosomal protein L11 methyltransferase</fullName>
    </submittedName>
</protein>
<keyword evidence="2" id="KW-1185">Reference proteome</keyword>
<comment type="caution">
    <text evidence="1">The sequence shown here is derived from an EMBL/GenBank/DDBJ whole genome shotgun (WGS) entry which is preliminary data.</text>
</comment>
<accession>A0A0B8P517</accession>
<evidence type="ECO:0000313" key="1">
    <source>
        <dbReference type="EMBL" id="GAM59687.1"/>
    </source>
</evidence>